<keyword evidence="4" id="KW-1185">Reference proteome</keyword>
<evidence type="ECO:0000313" key="3">
    <source>
        <dbReference type="EMBL" id="TDE41977.1"/>
    </source>
</evidence>
<keyword evidence="2" id="KW-0812">Transmembrane</keyword>
<dbReference type="Proteomes" id="UP000295136">
    <property type="component" value="Unassembled WGS sequence"/>
</dbReference>
<gene>
    <name evidence="3" type="ORF">E1295_28770</name>
</gene>
<feature type="compositionally biased region" description="Low complexity" evidence="1">
    <location>
        <begin position="60"/>
        <end position="82"/>
    </location>
</feature>
<organism evidence="3 4">
    <name type="scientific">Nonomuraea mesophila</name>
    <dbReference type="NCBI Taxonomy" id="2530382"/>
    <lineage>
        <taxon>Bacteria</taxon>
        <taxon>Bacillati</taxon>
        <taxon>Actinomycetota</taxon>
        <taxon>Actinomycetes</taxon>
        <taxon>Streptosporangiales</taxon>
        <taxon>Streptosporangiaceae</taxon>
        <taxon>Nonomuraea</taxon>
    </lineage>
</organism>
<feature type="transmembrane region" description="Helical" evidence="2">
    <location>
        <begin position="39"/>
        <end position="61"/>
    </location>
</feature>
<accession>A0A4R5F455</accession>
<feature type="compositionally biased region" description="Basic and acidic residues" evidence="1">
    <location>
        <begin position="1"/>
        <end position="11"/>
    </location>
</feature>
<keyword evidence="2" id="KW-1133">Transmembrane helix</keyword>
<dbReference type="EMBL" id="SMLD01000089">
    <property type="protein sequence ID" value="TDE41977.1"/>
    <property type="molecule type" value="Genomic_DNA"/>
</dbReference>
<name>A0A4R5F455_9ACTN</name>
<feature type="region of interest" description="Disordered" evidence="1">
    <location>
        <begin position="1"/>
        <end position="37"/>
    </location>
</feature>
<evidence type="ECO:0000313" key="4">
    <source>
        <dbReference type="Proteomes" id="UP000295136"/>
    </source>
</evidence>
<proteinExistence type="predicted"/>
<evidence type="ECO:0000256" key="2">
    <source>
        <dbReference type="SAM" id="Phobius"/>
    </source>
</evidence>
<feature type="compositionally biased region" description="Acidic residues" evidence="1">
    <location>
        <begin position="83"/>
        <end position="94"/>
    </location>
</feature>
<feature type="compositionally biased region" description="Polar residues" evidence="1">
    <location>
        <begin position="131"/>
        <end position="146"/>
    </location>
</feature>
<dbReference type="AlphaFoldDB" id="A0A4R5F455"/>
<protein>
    <submittedName>
        <fullName evidence="3">Uncharacterized protein</fullName>
    </submittedName>
</protein>
<reference evidence="3 4" key="1">
    <citation type="submission" date="2019-03" db="EMBL/GenBank/DDBJ databases">
        <title>Draft genome sequences of novel Actinobacteria.</title>
        <authorList>
            <person name="Sahin N."/>
            <person name="Ay H."/>
            <person name="Saygin H."/>
        </authorList>
    </citation>
    <scope>NUCLEOTIDE SEQUENCE [LARGE SCALE GENOMIC DNA]</scope>
    <source>
        <strain evidence="3 4">6K102</strain>
    </source>
</reference>
<feature type="region of interest" description="Disordered" evidence="1">
    <location>
        <begin position="58"/>
        <end position="186"/>
    </location>
</feature>
<keyword evidence="2" id="KW-0472">Membrane</keyword>
<evidence type="ECO:0000256" key="1">
    <source>
        <dbReference type="SAM" id="MobiDB-lite"/>
    </source>
</evidence>
<dbReference type="RefSeq" id="WP_132634587.1">
    <property type="nucleotide sequence ID" value="NZ_SMLD01000089.1"/>
</dbReference>
<comment type="caution">
    <text evidence="3">The sequence shown here is derived from an EMBL/GenBank/DDBJ whole genome shotgun (WGS) entry which is preliminary data.</text>
</comment>
<sequence>MQGSREPDHQEILSGPGDTRSSTRNGPSGRRSSKNNTKIAIIVASGALAFVAAAGGGYLLAGNPADPAQPGGAQPAASQSAGDEQELQGDDDATMGDAKTDAPDDNLPTGDDDGSMGDVATDGEGGPGNEDTGTTGRNPSDGAKQNDTGKKKPATTSPRKPSQDEGDTPADGPAGLVNGQCARGGC</sequence>